<dbReference type="CDD" id="cd19499">
    <property type="entry name" value="RecA-like_ClpB_Hsp104-like"/>
    <property type="match status" value="1"/>
</dbReference>
<dbReference type="Gene3D" id="1.10.8.60">
    <property type="match status" value="2"/>
</dbReference>
<feature type="transmembrane region" description="Helical" evidence="4">
    <location>
        <begin position="26"/>
        <end position="51"/>
    </location>
</feature>
<organism evidence="7 8">
    <name type="scientific">Candidatus Roizmanbacteria bacterium CG03_land_8_20_14_0_80_39_12</name>
    <dbReference type="NCBI Taxonomy" id="1974847"/>
    <lineage>
        <taxon>Bacteria</taxon>
        <taxon>Candidatus Roizmaniibacteriota</taxon>
    </lineage>
</organism>
<keyword evidence="4" id="KW-0472">Membrane</keyword>
<evidence type="ECO:0000259" key="5">
    <source>
        <dbReference type="SMART" id="SM00382"/>
    </source>
</evidence>
<dbReference type="PANTHER" id="PTHR11638">
    <property type="entry name" value="ATP-DEPENDENT CLP PROTEASE"/>
    <property type="match status" value="1"/>
</dbReference>
<sequence length="785" mass="89938">MTLFILPMTKDIKLYAKRIMQDYFEAIYTLIFFFPYFFSLGPLIKTLFYPWKHIVTKKEIRGFSFTEYFNRLLLNVMSSLIGASMRLTLISFCILFEIVYILSLPIITLCFVIFVLPISLVLYKITPTEKEVKEKEKTAFLASHCLKQENSTAVVEWFEEQWQKYANEKQWWDKKLLFSYPPLARDWAVGYTPTLDNYCEDLTNSIYQSQTRHIVGRKQELAEMQDILSKSEETNIILVGDEGVGKRTVVDALARLIYEGQTGIQLSYKRILRLNMEKILTVSTDLERRQLFFEDLLQEASEAKSVILLMENIDKYCSSGEGRLDLTTSIEKFAKRSTIQFIGITAPFFFQRYLFPNGKINRLFVKVDVKEISKAEALITLLHCIPQYEKTYSVVIPYETASTIIEKSEFYITNIPFPEKAIELLDQTAAHYCSQFKHNPSENYQPILPEYVDVVLSEKTHIPTSLTDEMRKKLLGLESLLEQQVLFQKNALSQLSGAIRRSFILLGKRKKPLATFLLLGPTGVGKTETAKALAHIFFGNDSTYLTRFDMSLYQSKDDIKKLVGSLESGLPGLLSQAIREQPYAVLLLDELEKAHPDLLNIFLTVIDEGYFTDGFGRRVDCKNLFIIATSNAGSDYIYRQGQLLNKLSSVIATQSIERSPDLIGTTSPEAPRNDSGFIDYLIQNKIYSPEFLNRFDGVVAYDPISDTALLELAKKMLSSAQNTILSLYQIRIIVKEETLLDIIKKHYNPQFGARNLEHIVTQEIEDKLTTLLLEKKIPEGSVVSL</sequence>
<evidence type="ECO:0000256" key="4">
    <source>
        <dbReference type="SAM" id="Phobius"/>
    </source>
</evidence>
<comment type="caution">
    <text evidence="7">The sequence shown here is derived from an EMBL/GenBank/DDBJ whole genome shotgun (WGS) entry which is preliminary data.</text>
</comment>
<evidence type="ECO:0000313" key="7">
    <source>
        <dbReference type="EMBL" id="PIV08147.1"/>
    </source>
</evidence>
<dbReference type="SMART" id="SM00382">
    <property type="entry name" value="AAA"/>
    <property type="match status" value="2"/>
</dbReference>
<feature type="transmembrane region" description="Helical" evidence="4">
    <location>
        <begin position="98"/>
        <end position="123"/>
    </location>
</feature>
<dbReference type="Pfam" id="PF00004">
    <property type="entry name" value="AAA"/>
    <property type="match status" value="1"/>
</dbReference>
<dbReference type="CDD" id="cd00009">
    <property type="entry name" value="AAA"/>
    <property type="match status" value="1"/>
</dbReference>
<dbReference type="InterPro" id="IPR003593">
    <property type="entry name" value="AAA+_ATPase"/>
</dbReference>
<dbReference type="InterPro" id="IPR041546">
    <property type="entry name" value="ClpA/ClpB_AAA_lid"/>
</dbReference>
<dbReference type="GO" id="GO:0005737">
    <property type="term" value="C:cytoplasm"/>
    <property type="evidence" value="ECO:0007669"/>
    <property type="project" value="TreeGrafter"/>
</dbReference>
<keyword evidence="2" id="KW-0067">ATP-binding</keyword>
<dbReference type="GO" id="GO:0005524">
    <property type="term" value="F:ATP binding"/>
    <property type="evidence" value="ECO:0007669"/>
    <property type="project" value="UniProtKB-KW"/>
</dbReference>
<feature type="domain" description="Clp ATPase C-terminal" evidence="6">
    <location>
        <begin position="704"/>
        <end position="785"/>
    </location>
</feature>
<protein>
    <recommendedName>
        <fullName evidence="9">AAA+ ATPase domain-containing protein</fullName>
    </recommendedName>
</protein>
<dbReference type="InterPro" id="IPR027417">
    <property type="entry name" value="P-loop_NTPase"/>
</dbReference>
<feature type="domain" description="AAA+ ATPase" evidence="5">
    <location>
        <begin position="512"/>
        <end position="657"/>
    </location>
</feature>
<dbReference type="InterPro" id="IPR003959">
    <property type="entry name" value="ATPase_AAA_core"/>
</dbReference>
<keyword evidence="4" id="KW-0812">Transmembrane</keyword>
<dbReference type="GO" id="GO:0034605">
    <property type="term" value="P:cellular response to heat"/>
    <property type="evidence" value="ECO:0007669"/>
    <property type="project" value="TreeGrafter"/>
</dbReference>
<dbReference type="Pfam" id="PF17871">
    <property type="entry name" value="AAA_lid_9"/>
    <property type="match status" value="1"/>
</dbReference>
<feature type="domain" description="AAA+ ATPase" evidence="5">
    <location>
        <begin position="232"/>
        <end position="373"/>
    </location>
</feature>
<reference evidence="8" key="1">
    <citation type="submission" date="2017-09" db="EMBL/GenBank/DDBJ databases">
        <title>Depth-based differentiation of microbial function through sediment-hosted aquifers and enrichment of novel symbionts in the deep terrestrial subsurface.</title>
        <authorList>
            <person name="Probst A.J."/>
            <person name="Ladd B."/>
            <person name="Jarett J.K."/>
            <person name="Geller-Mcgrath D.E."/>
            <person name="Sieber C.M.K."/>
            <person name="Emerson J.B."/>
            <person name="Anantharaman K."/>
            <person name="Thomas B.C."/>
            <person name="Malmstrom R."/>
            <person name="Stieglmeier M."/>
            <person name="Klingl A."/>
            <person name="Woyke T."/>
            <person name="Ryan C.M."/>
            <person name="Banfield J.F."/>
        </authorList>
    </citation>
    <scope>NUCLEOTIDE SEQUENCE [LARGE SCALE GENOMIC DNA]</scope>
</reference>
<name>A0A2M7BRS9_9BACT</name>
<dbReference type="SMART" id="SM01086">
    <property type="entry name" value="ClpB_D2-small"/>
    <property type="match status" value="1"/>
</dbReference>
<dbReference type="InterPro" id="IPR001270">
    <property type="entry name" value="ClpA/B"/>
</dbReference>
<dbReference type="SUPFAM" id="SSF52540">
    <property type="entry name" value="P-loop containing nucleoside triphosphate hydrolases"/>
    <property type="match status" value="2"/>
</dbReference>
<feature type="transmembrane region" description="Helical" evidence="4">
    <location>
        <begin position="72"/>
        <end position="92"/>
    </location>
</feature>
<keyword evidence="1" id="KW-0547">Nucleotide-binding</keyword>
<evidence type="ECO:0000256" key="3">
    <source>
        <dbReference type="ARBA" id="ARBA00023186"/>
    </source>
</evidence>
<dbReference type="Pfam" id="PF07724">
    <property type="entry name" value="AAA_2"/>
    <property type="match status" value="1"/>
</dbReference>
<evidence type="ECO:0000313" key="8">
    <source>
        <dbReference type="Proteomes" id="UP000230119"/>
    </source>
</evidence>
<dbReference type="Gene3D" id="3.40.50.300">
    <property type="entry name" value="P-loop containing nucleotide triphosphate hydrolases"/>
    <property type="match status" value="2"/>
</dbReference>
<dbReference type="InterPro" id="IPR050130">
    <property type="entry name" value="ClpA_ClpB"/>
</dbReference>
<evidence type="ECO:0008006" key="9">
    <source>
        <dbReference type="Google" id="ProtNLM"/>
    </source>
</evidence>
<dbReference type="PANTHER" id="PTHR11638:SF175">
    <property type="entry name" value="ATP-DEPENDENT CLP PROTEASE, ATP-BINDING SUBUNIT CLPC"/>
    <property type="match status" value="1"/>
</dbReference>
<dbReference type="GO" id="GO:0016887">
    <property type="term" value="F:ATP hydrolysis activity"/>
    <property type="evidence" value="ECO:0007669"/>
    <property type="project" value="InterPro"/>
</dbReference>
<keyword evidence="4" id="KW-1133">Transmembrane helix</keyword>
<keyword evidence="3" id="KW-0143">Chaperone</keyword>
<evidence type="ECO:0000259" key="6">
    <source>
        <dbReference type="SMART" id="SM01086"/>
    </source>
</evidence>
<dbReference type="PRINTS" id="PR00300">
    <property type="entry name" value="CLPPROTEASEA"/>
</dbReference>
<gene>
    <name evidence="7" type="ORF">COS52_04255</name>
</gene>
<dbReference type="AlphaFoldDB" id="A0A2M7BRS9"/>
<accession>A0A2M7BRS9</accession>
<dbReference type="EMBL" id="PEVA01000180">
    <property type="protein sequence ID" value="PIV08147.1"/>
    <property type="molecule type" value="Genomic_DNA"/>
</dbReference>
<proteinExistence type="predicted"/>
<evidence type="ECO:0000256" key="2">
    <source>
        <dbReference type="ARBA" id="ARBA00022840"/>
    </source>
</evidence>
<dbReference type="Proteomes" id="UP000230119">
    <property type="component" value="Unassembled WGS sequence"/>
</dbReference>
<evidence type="ECO:0000256" key="1">
    <source>
        <dbReference type="ARBA" id="ARBA00022741"/>
    </source>
</evidence>
<dbReference type="InterPro" id="IPR019489">
    <property type="entry name" value="Clp_ATPase_C"/>
</dbReference>
<dbReference type="Pfam" id="PF10431">
    <property type="entry name" value="ClpB_D2-small"/>
    <property type="match status" value="1"/>
</dbReference>